<dbReference type="InterPro" id="IPR040040">
    <property type="entry name" value="ATG11"/>
</dbReference>
<evidence type="ECO:0000256" key="8">
    <source>
        <dbReference type="SAM" id="MobiDB-lite"/>
    </source>
</evidence>
<dbReference type="GO" id="GO:0034727">
    <property type="term" value="P:piecemeal microautophagy of the nucleus"/>
    <property type="evidence" value="ECO:0007669"/>
    <property type="project" value="TreeGrafter"/>
</dbReference>
<keyword evidence="4 6" id="KW-0072">Autophagy</keyword>
<feature type="domain" description="Autophagy-related protein 11 C-terminal" evidence="10">
    <location>
        <begin position="1084"/>
        <end position="1206"/>
    </location>
</feature>
<dbReference type="PANTHER" id="PTHR13222:SF1">
    <property type="entry name" value="RB1-INDUCIBLE COILED-COIL PROTEIN 1"/>
    <property type="match status" value="1"/>
</dbReference>
<keyword evidence="6" id="KW-0926">Vacuole</keyword>
<evidence type="ECO:0000256" key="7">
    <source>
        <dbReference type="SAM" id="Coils"/>
    </source>
</evidence>
<comment type="similarity">
    <text evidence="1 6">Belongs to the ATG11 family.</text>
</comment>
<feature type="region of interest" description="Disordered" evidence="8">
    <location>
        <begin position="1211"/>
        <end position="1330"/>
    </location>
</feature>
<evidence type="ECO:0000256" key="4">
    <source>
        <dbReference type="ARBA" id="ARBA00023006"/>
    </source>
</evidence>
<accession>A0A077X450</accession>
<protein>
    <recommendedName>
        <fullName evidence="6">Autophagy-related protein 11</fullName>
    </recommendedName>
</protein>
<dbReference type="InterPro" id="IPR019460">
    <property type="entry name" value="Atg11_C"/>
</dbReference>
<dbReference type="OrthoDB" id="447953at2759"/>
<feature type="compositionally biased region" description="Polar residues" evidence="8">
    <location>
        <begin position="1311"/>
        <end position="1330"/>
    </location>
</feature>
<name>A0A077X450_9FUNG</name>
<gene>
    <name evidence="11" type="ORF">LRAMOSA06219</name>
</gene>
<feature type="domain" description="Autophagy protein ATG17-like" evidence="9">
    <location>
        <begin position="141"/>
        <end position="508"/>
    </location>
</feature>
<evidence type="ECO:0000256" key="1">
    <source>
        <dbReference type="ARBA" id="ARBA00009729"/>
    </source>
</evidence>
<evidence type="ECO:0000256" key="6">
    <source>
        <dbReference type="RuleBase" id="RU367075"/>
    </source>
</evidence>
<evidence type="ECO:0000256" key="3">
    <source>
        <dbReference type="ARBA" id="ARBA00022927"/>
    </source>
</evidence>
<sequence>MQLYRSETGCQVAWDNTNIIDSLDTFKSKVCECTGIEVERQILMTSFGTQVKETNVKEVTTASGQDEYIVFVYDREYLSASEEQMLKLIDEGTPRLEPEIRSFDDAASRSVLEKVKDMQSNDLGYTCKLYLSLFSHFDTCAQSLIEVIIIHTRLAQRVVEEQKKQWMALNVAMTNLRSHNTIAEDSVASLSSTVQKDLNKQSTLADTADMNIRILKSIRIHPAILQALGETRSQRTLMDYLDIEELQTSKSRSREFCTTLEHELQELQSGSSMLHHHANELEQQITDNQDPLSLDAGVSDIQGVQEKAHFLSDQINRNVNRVFTKISRLINIPITSLNNHIPDINDATTLSPSSLSTSTTPSTDARDQFKMIYDLAVMYINEEIPKIIAYEKKIRRKAADLIGTKRQSIVRFLEYMHRVSDLQSDIASVMSYVESIRKWRADYKRMNGGRSLETAEEVIYAYAYLLLEMARRKEYSTILLENANATADLLASYRTKEQKRRDRFLRKYIGMLPFKVEKLILAVESDTTPHCEISTVHLDSDRPEISRSDVIDFVRILGQYYASSQIQPGSPRLDIKNRRRTSPSSPRIGKQSLEESTSSRSARSQLQESGVVGGSERFIDLLHTMSQELDGLKAEFLKSVEASFFSNESESRLPSEPSDKFSKDKVIMSFNASQVELQQKSRALEHAEERLKNYEARIASLEKALQNSYRIESTAKSKDTGNASGTPSSGTSSQYSLVDEASNRDLGQLQETVKEQEQYIIDLQKQMHTEQEMWENEREDFKLQIQELEQLLEEERQTYEYNRRSLLKEAQVKDDLADMRVASLEDDYKAKIQELEAVIDNERRSHQKELEKKDKEIKELVDKSKTSVDEQSSISLELDQLRKEYASYKEETENRLQELDNTEQARDNIKQQLAKARDMVSRAENDWMSKQEALEKALHEQKEIQGALVDLVSLYGRMPNEMDISSLLDSLKACMEAAASNQTGLQNQLADLDHEYEQLAADMHRLDDEYKELRLITTHMAEKLEAYRKDIFYELTHQLQLSVDEEEAMAITKRIIVSDQDDDMAVWNNVLQASKGIDPVKFVNRIREKVKEAHDMSRRWKREYKEKYSKLSSSSRDKIAFRNFQVGDVALFLPTRNSTGKPWAAFNINAPHYFLKPSDTIEQQMQHREWMVARITSITELTVTSDPQSNPYGLADGLTYYHLEVENWKSAHHRKSHHKNQSRKTATSSGNSKSKGKENAYTMIPKSPPAQDTGLASIGELGESSTTAIPSSPLHGRRPSFPISLSTSNVVHSYVPTNSPPSSRERRHSYFGSSDTDAISPTLAWTQPQE</sequence>
<dbReference type="EMBL" id="LK023385">
    <property type="protein sequence ID" value="CDS14048.1"/>
    <property type="molecule type" value="Genomic_DNA"/>
</dbReference>
<dbReference type="GO" id="GO:0061709">
    <property type="term" value="P:reticulophagy"/>
    <property type="evidence" value="ECO:0007669"/>
    <property type="project" value="TreeGrafter"/>
</dbReference>
<dbReference type="GO" id="GO:0019901">
    <property type="term" value="F:protein kinase binding"/>
    <property type="evidence" value="ECO:0007669"/>
    <property type="project" value="TreeGrafter"/>
</dbReference>
<feature type="compositionally biased region" description="Low complexity" evidence="8">
    <location>
        <begin position="1224"/>
        <end position="1233"/>
    </location>
</feature>
<dbReference type="GO" id="GO:0005774">
    <property type="term" value="C:vacuolar membrane"/>
    <property type="evidence" value="ECO:0007669"/>
    <property type="project" value="UniProtKB-SubCell"/>
</dbReference>
<dbReference type="GO" id="GO:0034517">
    <property type="term" value="P:ribophagy"/>
    <property type="evidence" value="ECO:0007669"/>
    <property type="project" value="TreeGrafter"/>
</dbReference>
<keyword evidence="2 6" id="KW-0813">Transport</keyword>
<feature type="region of interest" description="Disordered" evidence="8">
    <location>
        <begin position="712"/>
        <end position="736"/>
    </location>
</feature>
<feature type="compositionally biased region" description="Polar residues" evidence="8">
    <location>
        <begin position="720"/>
        <end position="736"/>
    </location>
</feature>
<evidence type="ECO:0000259" key="9">
    <source>
        <dbReference type="Pfam" id="PF04108"/>
    </source>
</evidence>
<feature type="coiled-coil region" evidence="7">
    <location>
        <begin position="982"/>
        <end position="1016"/>
    </location>
</feature>
<evidence type="ECO:0000259" key="10">
    <source>
        <dbReference type="Pfam" id="PF10377"/>
    </source>
</evidence>
<feature type="coiled-coil region" evidence="7">
    <location>
        <begin position="746"/>
        <end position="926"/>
    </location>
</feature>
<keyword evidence="6" id="KW-0472">Membrane</keyword>
<evidence type="ECO:0000256" key="5">
    <source>
        <dbReference type="ARBA" id="ARBA00023054"/>
    </source>
</evidence>
<evidence type="ECO:0000256" key="2">
    <source>
        <dbReference type="ARBA" id="ARBA00022448"/>
    </source>
</evidence>
<dbReference type="GO" id="GO:0000422">
    <property type="term" value="P:autophagy of mitochondrion"/>
    <property type="evidence" value="ECO:0007669"/>
    <property type="project" value="TreeGrafter"/>
</dbReference>
<dbReference type="GO" id="GO:0015031">
    <property type="term" value="P:protein transport"/>
    <property type="evidence" value="ECO:0007669"/>
    <property type="project" value="UniProtKB-KW"/>
</dbReference>
<feature type="compositionally biased region" description="Basic residues" evidence="8">
    <location>
        <begin position="1211"/>
        <end position="1222"/>
    </location>
</feature>
<keyword evidence="5 7" id="KW-0175">Coiled coil</keyword>
<evidence type="ECO:0000313" key="11">
    <source>
        <dbReference type="EMBL" id="CDS14048.1"/>
    </source>
</evidence>
<dbReference type="GO" id="GO:0000045">
    <property type="term" value="P:autophagosome assembly"/>
    <property type="evidence" value="ECO:0007669"/>
    <property type="project" value="UniProtKB-UniRule"/>
</dbReference>
<feature type="region of interest" description="Disordered" evidence="8">
    <location>
        <begin position="568"/>
        <end position="609"/>
    </location>
</feature>
<dbReference type="InterPro" id="IPR045326">
    <property type="entry name" value="ATG17-like_dom"/>
</dbReference>
<dbReference type="PANTHER" id="PTHR13222">
    <property type="entry name" value="RB1-INDUCIBLE COILED-COIL"/>
    <property type="match status" value="1"/>
</dbReference>
<feature type="compositionally biased region" description="Polar residues" evidence="8">
    <location>
        <begin position="1283"/>
        <end position="1302"/>
    </location>
</feature>
<dbReference type="Pfam" id="PF04108">
    <property type="entry name" value="ATG17_like"/>
    <property type="match status" value="1"/>
</dbReference>
<comment type="function">
    <text evidence="6">Involved in cytoplasm to vacuole transport (Cvt), pexophagy, mitophagy and nucleophagy. Recruits mitochondria for their selective degradation via autophagy (mitophagy) during starvation. Works as scaffold proteins that recruit ATG proteins to the pre-autophagosome (PAS), the site of vesicle/autophagosome formation. Required for the Cvt vesicles completion.</text>
</comment>
<feature type="coiled-coil region" evidence="7">
    <location>
        <begin position="670"/>
        <end position="711"/>
    </location>
</feature>
<reference evidence="11" key="1">
    <citation type="journal article" date="2014" name="Genome Announc.">
        <title>De novo whole-genome sequence and genome annotation of Lichtheimia ramosa.</title>
        <authorList>
            <person name="Linde J."/>
            <person name="Schwartze V."/>
            <person name="Binder U."/>
            <person name="Lass-Florl C."/>
            <person name="Voigt K."/>
            <person name="Horn F."/>
        </authorList>
    </citation>
    <scope>NUCLEOTIDE SEQUENCE</scope>
    <source>
        <strain evidence="11">JMRC FSU:6197</strain>
    </source>
</reference>
<dbReference type="Pfam" id="PF10377">
    <property type="entry name" value="ATG11"/>
    <property type="match status" value="1"/>
</dbReference>
<comment type="subcellular location">
    <subcellularLocation>
        <location evidence="6">Preautophagosomal structure membrane</location>
        <topology evidence="6">Peripheral membrane protein</topology>
    </subcellularLocation>
    <subcellularLocation>
        <location evidence="6">Vacuole membrane</location>
        <topology evidence="6">Peripheral membrane protein</topology>
    </subcellularLocation>
    <text evidence="6">During pexophagy, accumulates in the vacuolar membrane region, where the peroxisomes contact the vacuole.</text>
</comment>
<feature type="compositionally biased region" description="Polar residues" evidence="8">
    <location>
        <begin position="594"/>
        <end position="608"/>
    </location>
</feature>
<dbReference type="GO" id="GO:1903599">
    <property type="term" value="P:positive regulation of autophagy of mitochondrion"/>
    <property type="evidence" value="ECO:0007669"/>
    <property type="project" value="UniProtKB-UniRule"/>
</dbReference>
<keyword evidence="3 6" id="KW-0653">Protein transport</keyword>
<proteinExistence type="inferred from homology"/>
<dbReference type="GO" id="GO:0034045">
    <property type="term" value="C:phagophore assembly site membrane"/>
    <property type="evidence" value="ECO:0007669"/>
    <property type="project" value="UniProtKB-SubCell"/>
</dbReference>
<dbReference type="GO" id="GO:0060090">
    <property type="term" value="F:molecular adaptor activity"/>
    <property type="evidence" value="ECO:0007669"/>
    <property type="project" value="TreeGrafter"/>
</dbReference>
<dbReference type="GO" id="GO:1990316">
    <property type="term" value="C:Atg1/ULK1 kinase complex"/>
    <property type="evidence" value="ECO:0007669"/>
    <property type="project" value="TreeGrafter"/>
</dbReference>
<organism evidence="11">
    <name type="scientific">Lichtheimia ramosa</name>
    <dbReference type="NCBI Taxonomy" id="688394"/>
    <lineage>
        <taxon>Eukaryota</taxon>
        <taxon>Fungi</taxon>
        <taxon>Fungi incertae sedis</taxon>
        <taxon>Mucoromycota</taxon>
        <taxon>Mucoromycotina</taxon>
        <taxon>Mucoromycetes</taxon>
        <taxon>Mucorales</taxon>
        <taxon>Lichtheimiaceae</taxon>
        <taxon>Lichtheimia</taxon>
    </lineage>
</organism>
<comment type="subunit">
    <text evidence="6">Homodimer.</text>
</comment>